<proteinExistence type="predicted"/>
<dbReference type="SUPFAM" id="SSF55729">
    <property type="entry name" value="Acyl-CoA N-acyltransferases (Nat)"/>
    <property type="match status" value="1"/>
</dbReference>
<dbReference type="RefSeq" id="WP_377868657.1">
    <property type="nucleotide sequence ID" value="NZ_JBHMAY010000007.1"/>
</dbReference>
<dbReference type="EMBL" id="JBHRWI010000015">
    <property type="protein sequence ID" value="MFC3510605.1"/>
    <property type="molecule type" value="Genomic_DNA"/>
</dbReference>
<dbReference type="EC" id="2.3.1.-" evidence="3"/>
<sequence length="295" mass="33188">MDTEKIRTAEQGPEAVVREHPAGSPLPRHSVEEIGDLFRRTYFRYFEHSMLGSASRTRFTAVREGRIVGYAAFETHGRYAYIMNMAVDPGHRDYGVALALEQARMRAVRRAGLLCYGTCLCETAASQGLKSLLGMRPANLRYGWYHDMVKQGKHSSVLTVTEADPVPEAVLEPAVIKHPALGVTRYLVDTASTLGTLPDLTETGYLDVLVGPDLAERLHNDDRFRYAGLDVPLPRQSWHHCFQLRNAACRAAVAEEPVLLPRWRDSRGQFREVREFLSRNRTAVVPAPEREEVDT</sequence>
<feature type="domain" description="N-acetyltransferase" evidence="2">
    <location>
        <begin position="21"/>
        <end position="153"/>
    </location>
</feature>
<organism evidence="3 4">
    <name type="scientific">Amycolatopsis halotolerans</name>
    <dbReference type="NCBI Taxonomy" id="330083"/>
    <lineage>
        <taxon>Bacteria</taxon>
        <taxon>Bacillati</taxon>
        <taxon>Actinomycetota</taxon>
        <taxon>Actinomycetes</taxon>
        <taxon>Pseudonocardiales</taxon>
        <taxon>Pseudonocardiaceae</taxon>
        <taxon>Amycolatopsis</taxon>
    </lineage>
</organism>
<evidence type="ECO:0000313" key="4">
    <source>
        <dbReference type="Proteomes" id="UP001595764"/>
    </source>
</evidence>
<reference evidence="4" key="1">
    <citation type="journal article" date="2019" name="Int. J. Syst. Evol. Microbiol.">
        <title>The Global Catalogue of Microorganisms (GCM) 10K type strain sequencing project: providing services to taxonomists for standard genome sequencing and annotation.</title>
        <authorList>
            <consortium name="The Broad Institute Genomics Platform"/>
            <consortium name="The Broad Institute Genome Sequencing Center for Infectious Disease"/>
            <person name="Wu L."/>
            <person name="Ma J."/>
        </authorList>
    </citation>
    <scope>NUCLEOTIDE SEQUENCE [LARGE SCALE GENOMIC DNA]</scope>
    <source>
        <strain evidence="4">CGMCC 4.7682</strain>
    </source>
</reference>
<protein>
    <submittedName>
        <fullName evidence="3">GNAT family N-acetyltransferase</fullName>
        <ecNumber evidence="3">2.3.1.-</ecNumber>
    </submittedName>
</protein>
<dbReference type="Gene3D" id="3.40.630.30">
    <property type="match status" value="1"/>
</dbReference>
<accession>A0ABV7QE96</accession>
<evidence type="ECO:0000259" key="2">
    <source>
        <dbReference type="PROSITE" id="PS51186"/>
    </source>
</evidence>
<dbReference type="PROSITE" id="PS51186">
    <property type="entry name" value="GNAT"/>
    <property type="match status" value="1"/>
</dbReference>
<evidence type="ECO:0000313" key="3">
    <source>
        <dbReference type="EMBL" id="MFC3510605.1"/>
    </source>
</evidence>
<name>A0ABV7QE96_9PSEU</name>
<comment type="caution">
    <text evidence="3">The sequence shown here is derived from an EMBL/GenBank/DDBJ whole genome shotgun (WGS) entry which is preliminary data.</text>
</comment>
<dbReference type="Pfam" id="PF00583">
    <property type="entry name" value="Acetyltransf_1"/>
    <property type="match status" value="1"/>
</dbReference>
<gene>
    <name evidence="3" type="ORF">ACFORO_10565</name>
</gene>
<keyword evidence="3" id="KW-0012">Acyltransferase</keyword>
<evidence type="ECO:0000256" key="1">
    <source>
        <dbReference type="SAM" id="MobiDB-lite"/>
    </source>
</evidence>
<keyword evidence="4" id="KW-1185">Reference proteome</keyword>
<dbReference type="InterPro" id="IPR016181">
    <property type="entry name" value="Acyl_CoA_acyltransferase"/>
</dbReference>
<dbReference type="CDD" id="cd04301">
    <property type="entry name" value="NAT_SF"/>
    <property type="match status" value="1"/>
</dbReference>
<dbReference type="GO" id="GO:0016746">
    <property type="term" value="F:acyltransferase activity"/>
    <property type="evidence" value="ECO:0007669"/>
    <property type="project" value="UniProtKB-KW"/>
</dbReference>
<dbReference type="InterPro" id="IPR000182">
    <property type="entry name" value="GNAT_dom"/>
</dbReference>
<keyword evidence="3" id="KW-0808">Transferase</keyword>
<feature type="region of interest" description="Disordered" evidence="1">
    <location>
        <begin position="1"/>
        <end position="28"/>
    </location>
</feature>
<dbReference type="Proteomes" id="UP001595764">
    <property type="component" value="Unassembled WGS sequence"/>
</dbReference>